<dbReference type="PROSITE" id="PS00079">
    <property type="entry name" value="MULTICOPPER_OXIDASE1"/>
    <property type="match status" value="1"/>
</dbReference>
<feature type="domain" description="Plastocyanin-like" evidence="6">
    <location>
        <begin position="152"/>
        <end position="276"/>
    </location>
</feature>
<dbReference type="Pfam" id="PF07731">
    <property type="entry name" value="Cu-oxidase_2"/>
    <property type="match status" value="1"/>
</dbReference>
<evidence type="ECO:0000256" key="4">
    <source>
        <dbReference type="ARBA" id="ARBA00023008"/>
    </source>
</evidence>
<dbReference type="Pfam" id="PF07732">
    <property type="entry name" value="Cu-oxidase_3"/>
    <property type="match status" value="1"/>
</dbReference>
<dbReference type="GO" id="GO:0016491">
    <property type="term" value="F:oxidoreductase activity"/>
    <property type="evidence" value="ECO:0007669"/>
    <property type="project" value="UniProtKB-KW"/>
</dbReference>
<dbReference type="PROSITE" id="PS00080">
    <property type="entry name" value="MULTICOPPER_OXIDASE2"/>
    <property type="match status" value="1"/>
</dbReference>
<feature type="signal peptide" evidence="5">
    <location>
        <begin position="1"/>
        <end position="18"/>
    </location>
</feature>
<proteinExistence type="inferred from homology"/>
<evidence type="ECO:0000256" key="3">
    <source>
        <dbReference type="ARBA" id="ARBA00023002"/>
    </source>
</evidence>
<dbReference type="PANTHER" id="PTHR11709">
    <property type="entry name" value="MULTI-COPPER OXIDASE"/>
    <property type="match status" value="1"/>
</dbReference>
<dbReference type="EMBL" id="JANBTX010000017">
    <property type="protein sequence ID" value="KAJ2689966.1"/>
    <property type="molecule type" value="Genomic_DNA"/>
</dbReference>
<sequence>MWLSVSVLLSLLRAFAVAGKRVAVNWDVGYVDIDRDGYGIRWAIGVNGVLPIPPVMLTVGDTLVLTVHNSLNQTTAIHAHGLFQKGTNYMDGAAMVTQCGIPPGDQFTYEYVVGQAGTFWLHGHDRHQNAEGLRTPLVVYDRGKPPVKYDEDMLLSLEDWYTETFAERERVTLDPSLPFPPPHREGFGLINGVNGNLTKPMHFRSGRTYRLRLVNMSSTRWFQFSLPGHVLHVVEADGQYTEPLEVDGVDIAPGQRYSVLVTAHSTSSLNYRYNVTMYASFIPDEPGLSPRIFIGDVIYKQGAPFVQTGSYNDSFRWARDINLHALDKEPALPVDRSLELVIGRSLYSTGQNLDHFNNITFSYPLTPALYSALSMGDMATDKRVYGPQAHPIVLKHNEVIELVIHNPEVVLHPLHLHGHAFQITEYGPTSPFIPSNATAVPVVKNSGVPAKRDTVVILPSHYVKLRFRADNPGVWMLHCHMDIHFAMGLALTFIEAPDVLQRTQNVPVGMLEMCAKQGIKTTGNAAGNHGLDLTGLPPVPTIVTHED</sequence>
<gene>
    <name evidence="9" type="primary">FET3_7</name>
    <name evidence="9" type="ORF">IWW39_001077</name>
</gene>
<dbReference type="InterPro" id="IPR002355">
    <property type="entry name" value="Cu_oxidase_Cu_BS"/>
</dbReference>
<protein>
    <submittedName>
        <fullName evidence="9">Ferroxidase fet3</fullName>
    </submittedName>
</protein>
<feature type="domain" description="Plastocyanin-like" evidence="7">
    <location>
        <begin position="368"/>
        <end position="498"/>
    </location>
</feature>
<keyword evidence="3" id="KW-0560">Oxidoreductase</keyword>
<comment type="caution">
    <text evidence="9">The sequence shown here is derived from an EMBL/GenBank/DDBJ whole genome shotgun (WGS) entry which is preliminary data.</text>
</comment>
<reference evidence="9" key="1">
    <citation type="submission" date="2022-07" db="EMBL/GenBank/DDBJ databases">
        <title>Phylogenomic reconstructions and comparative analyses of Kickxellomycotina fungi.</title>
        <authorList>
            <person name="Reynolds N.K."/>
            <person name="Stajich J.E."/>
            <person name="Barry K."/>
            <person name="Grigoriev I.V."/>
            <person name="Crous P."/>
            <person name="Smith M.E."/>
        </authorList>
    </citation>
    <scope>NUCLEOTIDE SEQUENCE</scope>
    <source>
        <strain evidence="9">CBS 109367</strain>
    </source>
</reference>
<name>A0A9W8GLF0_9FUNG</name>
<dbReference type="InterPro" id="IPR001117">
    <property type="entry name" value="Cu-oxidase_2nd"/>
</dbReference>
<dbReference type="Gene3D" id="2.60.40.420">
    <property type="entry name" value="Cupredoxins - blue copper proteins"/>
    <property type="match status" value="3"/>
</dbReference>
<dbReference type="InterPro" id="IPR008972">
    <property type="entry name" value="Cupredoxin"/>
</dbReference>
<feature type="domain" description="Plastocyanin-like" evidence="8">
    <location>
        <begin position="28"/>
        <end position="142"/>
    </location>
</feature>
<dbReference type="InterPro" id="IPR011706">
    <property type="entry name" value="Cu-oxidase_C"/>
</dbReference>
<organism evidence="9 10">
    <name type="scientific">Coemansia spiralis</name>
    <dbReference type="NCBI Taxonomy" id="417178"/>
    <lineage>
        <taxon>Eukaryota</taxon>
        <taxon>Fungi</taxon>
        <taxon>Fungi incertae sedis</taxon>
        <taxon>Zoopagomycota</taxon>
        <taxon>Kickxellomycotina</taxon>
        <taxon>Kickxellomycetes</taxon>
        <taxon>Kickxellales</taxon>
        <taxon>Kickxellaceae</taxon>
        <taxon>Coemansia</taxon>
    </lineage>
</organism>
<dbReference type="Pfam" id="PF00394">
    <property type="entry name" value="Cu-oxidase"/>
    <property type="match status" value="1"/>
</dbReference>
<dbReference type="InterPro" id="IPR011707">
    <property type="entry name" value="Cu-oxidase-like_N"/>
</dbReference>
<evidence type="ECO:0000256" key="5">
    <source>
        <dbReference type="SAM" id="SignalP"/>
    </source>
</evidence>
<evidence type="ECO:0000259" key="7">
    <source>
        <dbReference type="Pfam" id="PF07731"/>
    </source>
</evidence>
<dbReference type="GO" id="GO:0005507">
    <property type="term" value="F:copper ion binding"/>
    <property type="evidence" value="ECO:0007669"/>
    <property type="project" value="InterPro"/>
</dbReference>
<evidence type="ECO:0000256" key="1">
    <source>
        <dbReference type="ARBA" id="ARBA00010609"/>
    </source>
</evidence>
<keyword evidence="2" id="KW-0479">Metal-binding</keyword>
<feature type="chain" id="PRO_5040903647" evidence="5">
    <location>
        <begin position="19"/>
        <end position="547"/>
    </location>
</feature>
<keyword evidence="5" id="KW-0732">Signal</keyword>
<evidence type="ECO:0000313" key="9">
    <source>
        <dbReference type="EMBL" id="KAJ2689966.1"/>
    </source>
</evidence>
<keyword evidence="4" id="KW-0186">Copper</keyword>
<accession>A0A9W8GLF0</accession>
<evidence type="ECO:0000256" key="2">
    <source>
        <dbReference type="ARBA" id="ARBA00022723"/>
    </source>
</evidence>
<dbReference type="SUPFAM" id="SSF49503">
    <property type="entry name" value="Cupredoxins"/>
    <property type="match status" value="3"/>
</dbReference>
<dbReference type="OrthoDB" id="2121828at2759"/>
<evidence type="ECO:0000313" key="10">
    <source>
        <dbReference type="Proteomes" id="UP001151516"/>
    </source>
</evidence>
<dbReference type="PANTHER" id="PTHR11709:SF361">
    <property type="entry name" value="IRON TRANSPORT MULTICOPPER OXIDASE FET3"/>
    <property type="match status" value="1"/>
</dbReference>
<keyword evidence="10" id="KW-1185">Reference proteome</keyword>
<dbReference type="InterPro" id="IPR033138">
    <property type="entry name" value="Cu_oxidase_CS"/>
</dbReference>
<evidence type="ECO:0000259" key="6">
    <source>
        <dbReference type="Pfam" id="PF00394"/>
    </source>
</evidence>
<dbReference type="AlphaFoldDB" id="A0A9W8GLF0"/>
<comment type="similarity">
    <text evidence="1">Belongs to the multicopper oxidase family.</text>
</comment>
<evidence type="ECO:0000259" key="8">
    <source>
        <dbReference type="Pfam" id="PF07732"/>
    </source>
</evidence>
<dbReference type="Proteomes" id="UP001151516">
    <property type="component" value="Unassembled WGS sequence"/>
</dbReference>
<dbReference type="InterPro" id="IPR045087">
    <property type="entry name" value="Cu-oxidase_fam"/>
</dbReference>